<dbReference type="Pfam" id="PF22569">
    <property type="entry name" value="DCD_C"/>
    <property type="match status" value="1"/>
</dbReference>
<accession>X1K7E7</accession>
<dbReference type="EMBL" id="BARV01010853">
    <property type="protein sequence ID" value="GAI02478.1"/>
    <property type="molecule type" value="Genomic_DNA"/>
</dbReference>
<organism evidence="2">
    <name type="scientific">marine sediment metagenome</name>
    <dbReference type="NCBI Taxonomy" id="412755"/>
    <lineage>
        <taxon>unclassified sequences</taxon>
        <taxon>metagenomes</taxon>
        <taxon>ecological metagenomes</taxon>
    </lineage>
</organism>
<reference evidence="2" key="1">
    <citation type="journal article" date="2014" name="Front. Microbiol.">
        <title>High frequency of phylogenetically diverse reductive dehalogenase-homologous genes in deep subseafloor sedimentary metagenomes.</title>
        <authorList>
            <person name="Kawai M."/>
            <person name="Futagami T."/>
            <person name="Toyoda A."/>
            <person name="Takaki Y."/>
            <person name="Nishi S."/>
            <person name="Hori S."/>
            <person name="Arai W."/>
            <person name="Tsubouchi T."/>
            <person name="Morono Y."/>
            <person name="Uchiyama I."/>
            <person name="Ito T."/>
            <person name="Fujiyama A."/>
            <person name="Inagaki F."/>
            <person name="Takami H."/>
        </authorList>
    </citation>
    <scope>NUCLEOTIDE SEQUENCE</scope>
    <source>
        <strain evidence="2">Expedition CK06-06</strain>
    </source>
</reference>
<feature type="domain" description="2'-deoxycytidine 5'-triphosphate deaminase C-terminal" evidence="1">
    <location>
        <begin position="4"/>
        <end position="102"/>
    </location>
</feature>
<evidence type="ECO:0000259" key="1">
    <source>
        <dbReference type="Pfam" id="PF22569"/>
    </source>
</evidence>
<dbReference type="InterPro" id="IPR036157">
    <property type="entry name" value="dUTPase-like_sf"/>
</dbReference>
<proteinExistence type="predicted"/>
<dbReference type="SUPFAM" id="SSF51283">
    <property type="entry name" value="dUTPase-like"/>
    <property type="match status" value="1"/>
</dbReference>
<dbReference type="AlphaFoldDB" id="X1K7E7"/>
<dbReference type="Gene3D" id="2.70.40.10">
    <property type="match status" value="1"/>
</dbReference>
<protein>
    <recommendedName>
        <fullName evidence="1">2'-deoxycytidine 5'-triphosphate deaminase C-terminal domain-containing protein</fullName>
    </recommendedName>
</protein>
<evidence type="ECO:0000313" key="2">
    <source>
        <dbReference type="EMBL" id="GAI02478.1"/>
    </source>
</evidence>
<name>X1K7E7_9ZZZZ</name>
<comment type="caution">
    <text evidence="2">The sequence shown here is derived from an EMBL/GenBank/DDBJ whole genome shotgun (WGS) entry which is preliminary data.</text>
</comment>
<sequence length="116" mass="13627">MHVDARKRLHIEKERFYIIRSKERLSVPEGIAVYAKAMDETIGEMRVHYAGFAHPFFGKNRLTSPAGTPLMFEVREHSFPISLRDDEKLARLEFFRMSKDCKKPGPEDCKKDEEKR</sequence>
<dbReference type="InterPro" id="IPR053811">
    <property type="entry name" value="DCD_C"/>
</dbReference>
<gene>
    <name evidence="2" type="ORF">S06H3_20846</name>
</gene>